<name>A0A365H190_9ACTN</name>
<gene>
    <name evidence="7" type="ORF">DPM19_22515</name>
</gene>
<dbReference type="RefSeq" id="WP_111869984.1">
    <property type="nucleotide sequence ID" value="NZ_QLYX01000011.1"/>
</dbReference>
<reference evidence="7 8" key="1">
    <citation type="submission" date="2018-06" db="EMBL/GenBank/DDBJ databases">
        <title>Actinomadura craniellae sp. nov. isolated from marine sponge Craniella sp.</title>
        <authorList>
            <person name="Li L."/>
            <person name="Xu Q.H."/>
            <person name="Lin H.W."/>
            <person name="Lu Y.H."/>
        </authorList>
    </citation>
    <scope>NUCLEOTIDE SEQUENCE [LARGE SCALE GENOMIC DNA]</scope>
    <source>
        <strain evidence="7 8">LHW63021</strain>
    </source>
</reference>
<dbReference type="PANTHER" id="PTHR43820">
    <property type="entry name" value="HIGH-AFFINITY BRANCHED-CHAIN AMINO ACID TRANSPORT ATP-BINDING PROTEIN LIVF"/>
    <property type="match status" value="1"/>
</dbReference>
<dbReference type="SMART" id="SM00382">
    <property type="entry name" value="AAA"/>
    <property type="match status" value="1"/>
</dbReference>
<dbReference type="Proteomes" id="UP000251891">
    <property type="component" value="Unassembled WGS sequence"/>
</dbReference>
<dbReference type="PROSITE" id="PS50893">
    <property type="entry name" value="ABC_TRANSPORTER_2"/>
    <property type="match status" value="1"/>
</dbReference>
<dbReference type="EMBL" id="QLYX01000011">
    <property type="protein sequence ID" value="RAY12796.1"/>
    <property type="molecule type" value="Genomic_DNA"/>
</dbReference>
<evidence type="ECO:0000256" key="5">
    <source>
        <dbReference type="ARBA" id="ARBA00022970"/>
    </source>
</evidence>
<keyword evidence="8" id="KW-1185">Reference proteome</keyword>
<dbReference type="OrthoDB" id="5179231at2"/>
<dbReference type="GO" id="GO:0015658">
    <property type="term" value="F:branched-chain amino acid transmembrane transporter activity"/>
    <property type="evidence" value="ECO:0007669"/>
    <property type="project" value="TreeGrafter"/>
</dbReference>
<dbReference type="PANTHER" id="PTHR43820:SF4">
    <property type="entry name" value="HIGH-AFFINITY BRANCHED-CHAIN AMINO ACID TRANSPORT ATP-BINDING PROTEIN LIVF"/>
    <property type="match status" value="1"/>
</dbReference>
<comment type="caution">
    <text evidence="7">The sequence shown here is derived from an EMBL/GenBank/DDBJ whole genome shotgun (WGS) entry which is preliminary data.</text>
</comment>
<evidence type="ECO:0000256" key="2">
    <source>
        <dbReference type="ARBA" id="ARBA00022448"/>
    </source>
</evidence>
<evidence type="ECO:0000313" key="8">
    <source>
        <dbReference type="Proteomes" id="UP000251891"/>
    </source>
</evidence>
<accession>A0A365H190</accession>
<dbReference type="GO" id="GO:0016887">
    <property type="term" value="F:ATP hydrolysis activity"/>
    <property type="evidence" value="ECO:0007669"/>
    <property type="project" value="InterPro"/>
</dbReference>
<comment type="similarity">
    <text evidence="1">Belongs to the ABC transporter superfamily.</text>
</comment>
<proteinExistence type="inferred from homology"/>
<dbReference type="PROSITE" id="PS00211">
    <property type="entry name" value="ABC_TRANSPORTER_1"/>
    <property type="match status" value="1"/>
</dbReference>
<organism evidence="7 8">
    <name type="scientific">Actinomadura craniellae</name>
    <dbReference type="NCBI Taxonomy" id="2231787"/>
    <lineage>
        <taxon>Bacteria</taxon>
        <taxon>Bacillati</taxon>
        <taxon>Actinomycetota</taxon>
        <taxon>Actinomycetes</taxon>
        <taxon>Streptosporangiales</taxon>
        <taxon>Thermomonosporaceae</taxon>
        <taxon>Actinomadura</taxon>
    </lineage>
</organism>
<keyword evidence="2" id="KW-0813">Transport</keyword>
<evidence type="ECO:0000259" key="6">
    <source>
        <dbReference type="PROSITE" id="PS50893"/>
    </source>
</evidence>
<dbReference type="InterPro" id="IPR003593">
    <property type="entry name" value="AAA+_ATPase"/>
</dbReference>
<dbReference type="GO" id="GO:0015807">
    <property type="term" value="P:L-amino acid transport"/>
    <property type="evidence" value="ECO:0007669"/>
    <property type="project" value="TreeGrafter"/>
</dbReference>
<evidence type="ECO:0000256" key="3">
    <source>
        <dbReference type="ARBA" id="ARBA00022741"/>
    </source>
</evidence>
<keyword evidence="3" id="KW-0547">Nucleotide-binding</keyword>
<dbReference type="Gene3D" id="3.40.50.300">
    <property type="entry name" value="P-loop containing nucleotide triphosphate hydrolases"/>
    <property type="match status" value="1"/>
</dbReference>
<dbReference type="GO" id="GO:0005524">
    <property type="term" value="F:ATP binding"/>
    <property type="evidence" value="ECO:0007669"/>
    <property type="project" value="UniProtKB-KW"/>
</dbReference>
<dbReference type="AlphaFoldDB" id="A0A365H190"/>
<dbReference type="Pfam" id="PF00005">
    <property type="entry name" value="ABC_tran"/>
    <property type="match status" value="1"/>
</dbReference>
<feature type="domain" description="ABC transporter" evidence="6">
    <location>
        <begin position="4"/>
        <end position="236"/>
    </location>
</feature>
<evidence type="ECO:0000256" key="4">
    <source>
        <dbReference type="ARBA" id="ARBA00022840"/>
    </source>
</evidence>
<dbReference type="InterPro" id="IPR003439">
    <property type="entry name" value="ABC_transporter-like_ATP-bd"/>
</dbReference>
<sequence length="236" mass="25057">MSLLEVTGLTAGYGPARVLHGIDLTVDDGEVVVVLGANGAGKTTTMRALAGAIPHQGSIVFDGAPLTGLRPDTIVGRGISLVPQGRGTFSHLSVLENLRVGAARRRDKAEIAADIDRWCEVFPRLRERSGQEAGTLSGGEQQMLAVARALMSRPRLLLCDEPSLGLAPVIVAELFRTLAEINREQGTALLLVEQNAELALGIADRVHLLEVGRVVAAGPVAEFRDNESVRRAYLGD</sequence>
<dbReference type="InterPro" id="IPR017871">
    <property type="entry name" value="ABC_transporter-like_CS"/>
</dbReference>
<dbReference type="SUPFAM" id="SSF52540">
    <property type="entry name" value="P-loop containing nucleoside triphosphate hydrolases"/>
    <property type="match status" value="1"/>
</dbReference>
<dbReference type="InterPro" id="IPR052156">
    <property type="entry name" value="BCAA_Transport_ATP-bd_LivF"/>
</dbReference>
<dbReference type="InterPro" id="IPR027417">
    <property type="entry name" value="P-loop_NTPase"/>
</dbReference>
<keyword evidence="4 7" id="KW-0067">ATP-binding</keyword>
<evidence type="ECO:0000313" key="7">
    <source>
        <dbReference type="EMBL" id="RAY12796.1"/>
    </source>
</evidence>
<evidence type="ECO:0000256" key="1">
    <source>
        <dbReference type="ARBA" id="ARBA00005417"/>
    </source>
</evidence>
<keyword evidence="5" id="KW-0029">Amino-acid transport</keyword>
<dbReference type="CDD" id="cd03224">
    <property type="entry name" value="ABC_TM1139_LivF_branched"/>
    <property type="match status" value="1"/>
</dbReference>
<protein>
    <submittedName>
        <fullName evidence="7">ABC transporter ATP-binding protein</fullName>
    </submittedName>
</protein>